<dbReference type="InterPro" id="IPR050452">
    <property type="entry name" value="Metacaspase"/>
</dbReference>
<dbReference type="SUPFAM" id="SSF52129">
    <property type="entry name" value="Caspase-like"/>
    <property type="match status" value="1"/>
</dbReference>
<proteinExistence type="inferred from homology"/>
<dbReference type="AlphaFoldDB" id="A0A409Y6Z2"/>
<name>A0A409Y6Z2_9AGAR</name>
<sequence length="650" mass="73158">MATRVFALLIGIDSYKSGNIWNLHSCTEDVDRLRHWLVDDLKVPPDQIHSLLDSQATKQRIEDTFMEHLVNNPCIEEGDAIIIYFAGHGSSMPAPQGWFEDSSTGPVEVLCTYDFDTKSPQGRITGISDRSFNSMMAELSAFKGNNITVILDSCFSSPSDILERRNTRWTPTFKAVSDDLYRGLWNNARKLPYSDKQGFFNSKTTTHTLLAACGPGQQAAEDKSGGKFTSSLLHALHELPLHRTTYAQLIDHLVFNAPDVQQYSCVGQLKQRNLFNDVPFPIDTRFSSAALDPASGLMKVEIGTIHGVVEGTEFSLHLHNHRHSRNPMIATLVATDVRPTFSFGRPKSPSETLPKVCFARITRWNNRRPFRVYLKSTITSFFKSWRLRRTLPTKPGSAPTKGGLNVLRVKHPDLADISLKLRYRGVEVTQHYPLFTHKHDHVVKIPDKTGSEVIDEAACFNHHLLRKNNTNPLGGQVHMELYRLDPTTWTKSGPNLMKNGIATVEYERGAIYSITIRNTSKYDLWPYLMYMDPHTYGITTLYHPDLSVPEPPLKRNGRLDIGTGKPQSEALSFALEESNHHDSGYLKLFLSSVPVPMHTLEHSSNPDSHRDIFGFDHNPPKRTSTNMKAAVWDTDLASIAFTRHKAAAST</sequence>
<reference evidence="5 6" key="1">
    <citation type="journal article" date="2018" name="Evol. Lett.">
        <title>Horizontal gene cluster transfer increased hallucinogenic mushroom diversity.</title>
        <authorList>
            <person name="Reynolds H.T."/>
            <person name="Vijayakumar V."/>
            <person name="Gluck-Thaler E."/>
            <person name="Korotkin H.B."/>
            <person name="Matheny P.B."/>
            <person name="Slot J.C."/>
        </authorList>
    </citation>
    <scope>NUCLEOTIDE SEQUENCE [LARGE SCALE GENOMIC DNA]</scope>
    <source>
        <strain evidence="5 6">2629</strain>
    </source>
</reference>
<evidence type="ECO:0000313" key="6">
    <source>
        <dbReference type="Proteomes" id="UP000284842"/>
    </source>
</evidence>
<dbReference type="Gene3D" id="3.40.50.1460">
    <property type="match status" value="1"/>
</dbReference>
<evidence type="ECO:0000256" key="1">
    <source>
        <dbReference type="ARBA" id="ARBA00009005"/>
    </source>
</evidence>
<dbReference type="PANTHER" id="PTHR48104:SF30">
    <property type="entry name" value="METACASPASE-1"/>
    <property type="match status" value="1"/>
</dbReference>
<evidence type="ECO:0000259" key="4">
    <source>
        <dbReference type="Pfam" id="PF00656"/>
    </source>
</evidence>
<dbReference type="Proteomes" id="UP000284842">
    <property type="component" value="Unassembled WGS sequence"/>
</dbReference>
<keyword evidence="3" id="KW-0645">Protease</keyword>
<dbReference type="GO" id="GO:0006508">
    <property type="term" value="P:proteolysis"/>
    <property type="evidence" value="ECO:0007669"/>
    <property type="project" value="InterPro"/>
</dbReference>
<protein>
    <recommendedName>
        <fullName evidence="4">Peptidase C14 caspase domain-containing protein</fullName>
    </recommendedName>
</protein>
<organism evidence="5 6">
    <name type="scientific">Panaeolus cyanescens</name>
    <dbReference type="NCBI Taxonomy" id="181874"/>
    <lineage>
        <taxon>Eukaryota</taxon>
        <taxon>Fungi</taxon>
        <taxon>Dikarya</taxon>
        <taxon>Basidiomycota</taxon>
        <taxon>Agaricomycotina</taxon>
        <taxon>Agaricomycetes</taxon>
        <taxon>Agaricomycetidae</taxon>
        <taxon>Agaricales</taxon>
        <taxon>Agaricineae</taxon>
        <taxon>Galeropsidaceae</taxon>
        <taxon>Panaeolus</taxon>
    </lineage>
</organism>
<feature type="domain" description="Peptidase C14 caspase" evidence="4">
    <location>
        <begin position="6"/>
        <end position="251"/>
    </location>
</feature>
<evidence type="ECO:0000256" key="2">
    <source>
        <dbReference type="ARBA" id="ARBA00022703"/>
    </source>
</evidence>
<dbReference type="GO" id="GO:0005737">
    <property type="term" value="C:cytoplasm"/>
    <property type="evidence" value="ECO:0007669"/>
    <property type="project" value="TreeGrafter"/>
</dbReference>
<dbReference type="OrthoDB" id="3223806at2759"/>
<dbReference type="GO" id="GO:0004197">
    <property type="term" value="F:cysteine-type endopeptidase activity"/>
    <property type="evidence" value="ECO:0007669"/>
    <property type="project" value="InterPro"/>
</dbReference>
<dbReference type="GO" id="GO:0006915">
    <property type="term" value="P:apoptotic process"/>
    <property type="evidence" value="ECO:0007669"/>
    <property type="project" value="UniProtKB-KW"/>
</dbReference>
<comment type="caution">
    <text evidence="5">The sequence shown here is derived from an EMBL/GenBank/DDBJ whole genome shotgun (WGS) entry which is preliminary data.</text>
</comment>
<dbReference type="EMBL" id="NHTK01001378">
    <property type="protein sequence ID" value="PPQ98711.1"/>
    <property type="molecule type" value="Genomic_DNA"/>
</dbReference>
<evidence type="ECO:0000313" key="5">
    <source>
        <dbReference type="EMBL" id="PPQ98711.1"/>
    </source>
</evidence>
<keyword evidence="3" id="KW-0788">Thiol protease</keyword>
<dbReference type="PANTHER" id="PTHR48104">
    <property type="entry name" value="METACASPASE-4"/>
    <property type="match status" value="1"/>
</dbReference>
<dbReference type="InterPro" id="IPR011600">
    <property type="entry name" value="Pept_C14_caspase"/>
</dbReference>
<keyword evidence="2" id="KW-0053">Apoptosis</keyword>
<accession>A0A409Y6Z2</accession>
<dbReference type="InParanoid" id="A0A409Y6Z2"/>
<dbReference type="Pfam" id="PF00656">
    <property type="entry name" value="Peptidase_C14"/>
    <property type="match status" value="1"/>
</dbReference>
<evidence type="ECO:0000256" key="3">
    <source>
        <dbReference type="ARBA" id="ARBA00022807"/>
    </source>
</evidence>
<comment type="similarity">
    <text evidence="1">Belongs to the peptidase C14B family.</text>
</comment>
<keyword evidence="6" id="KW-1185">Reference proteome</keyword>
<dbReference type="InterPro" id="IPR029030">
    <property type="entry name" value="Caspase-like_dom_sf"/>
</dbReference>
<gene>
    <name evidence="5" type="ORF">CVT24_003420</name>
</gene>
<keyword evidence="3" id="KW-0378">Hydrolase</keyword>